<dbReference type="AlphaFoldDB" id="A0A1Y2AJ77"/>
<proteinExistence type="predicted"/>
<evidence type="ECO:0000313" key="2">
    <source>
        <dbReference type="EMBL" id="ORY22586.1"/>
    </source>
</evidence>
<dbReference type="InParanoid" id="A0A1Y2AJ77"/>
<protein>
    <recommendedName>
        <fullName evidence="4">F-box domain-containing protein</fullName>
    </recommendedName>
</protein>
<dbReference type="EMBL" id="MCFC01000091">
    <property type="protein sequence ID" value="ORY22586.1"/>
    <property type="molecule type" value="Genomic_DNA"/>
</dbReference>
<feature type="region of interest" description="Disordered" evidence="1">
    <location>
        <begin position="1"/>
        <end position="29"/>
    </location>
</feature>
<dbReference type="Proteomes" id="UP000193986">
    <property type="component" value="Unassembled WGS sequence"/>
</dbReference>
<name>A0A1Y2AJ77_9TREE</name>
<evidence type="ECO:0008006" key="4">
    <source>
        <dbReference type="Google" id="ProtNLM"/>
    </source>
</evidence>
<evidence type="ECO:0000256" key="1">
    <source>
        <dbReference type="SAM" id="MobiDB-lite"/>
    </source>
</evidence>
<evidence type="ECO:0000313" key="3">
    <source>
        <dbReference type="Proteomes" id="UP000193986"/>
    </source>
</evidence>
<feature type="compositionally biased region" description="Pro residues" evidence="1">
    <location>
        <begin position="7"/>
        <end position="16"/>
    </location>
</feature>
<keyword evidence="3" id="KW-1185">Reference proteome</keyword>
<organism evidence="2 3">
    <name type="scientific">Naematelia encephala</name>
    <dbReference type="NCBI Taxonomy" id="71784"/>
    <lineage>
        <taxon>Eukaryota</taxon>
        <taxon>Fungi</taxon>
        <taxon>Dikarya</taxon>
        <taxon>Basidiomycota</taxon>
        <taxon>Agaricomycotina</taxon>
        <taxon>Tremellomycetes</taxon>
        <taxon>Tremellales</taxon>
        <taxon>Naemateliaceae</taxon>
        <taxon>Naematelia</taxon>
    </lineage>
</organism>
<reference evidence="2 3" key="1">
    <citation type="submission" date="2016-07" db="EMBL/GenBank/DDBJ databases">
        <title>Pervasive Adenine N6-methylation of Active Genes in Fungi.</title>
        <authorList>
            <consortium name="DOE Joint Genome Institute"/>
            <person name="Mondo S.J."/>
            <person name="Dannebaum R.O."/>
            <person name="Kuo R.C."/>
            <person name="Labutti K."/>
            <person name="Haridas S."/>
            <person name="Kuo A."/>
            <person name="Salamov A."/>
            <person name="Ahrendt S.R."/>
            <person name="Lipzen A."/>
            <person name="Sullivan W."/>
            <person name="Andreopoulos W.B."/>
            <person name="Clum A."/>
            <person name="Lindquist E."/>
            <person name="Daum C."/>
            <person name="Ramamoorthy G.K."/>
            <person name="Gryganskyi A."/>
            <person name="Culley D."/>
            <person name="Magnuson J.K."/>
            <person name="James T.Y."/>
            <person name="O'Malley M.A."/>
            <person name="Stajich J.E."/>
            <person name="Spatafora J.W."/>
            <person name="Visel A."/>
            <person name="Grigoriev I.V."/>
        </authorList>
    </citation>
    <scope>NUCLEOTIDE SEQUENCE [LARGE SCALE GENOMIC DNA]</scope>
    <source>
        <strain evidence="2 3">68-887.2</strain>
    </source>
</reference>
<comment type="caution">
    <text evidence="2">The sequence shown here is derived from an EMBL/GenBank/DDBJ whole genome shotgun (WGS) entry which is preliminary data.</text>
</comment>
<sequence>MSSAPSPSSPSTPSPSSPSDGPSGKDRFTALPGELQNMIAEYLRAKDDMLNLRLASWGCNSEDFQAFSFQRMRLTRDRPCSELELLDREWASKHQDPSSEVNGTWKFRTSMVTHLQRARELTFDWNELTFDSNELYFNPLLRQQTVQSIFPPSGTCSEAKRITINFDLMRQLGYFAPNGVQGRSIDKVWEQIRSLKFSQLEDFRFQVGPWERDFPPEVVTSLVQTFAQKKTQISYIGMRGEAGYYSTGSQVLESPEGSQTPYPPVSVIRIQLEEGYLGSRGRGSEFYLSMMKASHLLSSTQGPCHEISYHNVPDRFHRVYPGFQEAIKGTPNSIDLYRDPLEIPPGGDSYLGSLVSDPLVTDAQRNEYFKSYAHAELFAVALGSLNFEDADWWVDPPERPSTWDSHGNT</sequence>
<accession>A0A1Y2AJ77</accession>
<gene>
    <name evidence="2" type="ORF">BCR39DRAFT_551377</name>
</gene>